<dbReference type="GO" id="GO:0031145">
    <property type="term" value="P:anaphase-promoting complex-dependent catabolic process"/>
    <property type="evidence" value="ECO:0007669"/>
    <property type="project" value="TreeGrafter"/>
</dbReference>
<dbReference type="InterPro" id="IPR046794">
    <property type="entry name" value="Apc1_MidN"/>
</dbReference>
<proteinExistence type="inferred from homology"/>
<dbReference type="Proteomes" id="UP000230750">
    <property type="component" value="Unassembled WGS sequence"/>
</dbReference>
<reference evidence="6 7" key="1">
    <citation type="journal article" date="2017" name="PLoS Biol.">
        <title>The sea cucumber genome provides insights into morphological evolution and visceral regeneration.</title>
        <authorList>
            <person name="Zhang X."/>
            <person name="Sun L."/>
            <person name="Yuan J."/>
            <person name="Sun Y."/>
            <person name="Gao Y."/>
            <person name="Zhang L."/>
            <person name="Li S."/>
            <person name="Dai H."/>
            <person name="Hamel J.F."/>
            <person name="Liu C."/>
            <person name="Yu Y."/>
            <person name="Liu S."/>
            <person name="Lin W."/>
            <person name="Guo K."/>
            <person name="Jin S."/>
            <person name="Xu P."/>
            <person name="Storey K.B."/>
            <person name="Huan P."/>
            <person name="Zhang T."/>
            <person name="Zhou Y."/>
            <person name="Zhang J."/>
            <person name="Lin C."/>
            <person name="Li X."/>
            <person name="Xing L."/>
            <person name="Huo D."/>
            <person name="Sun M."/>
            <person name="Wang L."/>
            <person name="Mercier A."/>
            <person name="Li F."/>
            <person name="Yang H."/>
            <person name="Xiang J."/>
        </authorList>
    </citation>
    <scope>NUCLEOTIDE SEQUENCE [LARGE SCALE GENOMIC DNA]</scope>
    <source>
        <strain evidence="6">Shaxun</strain>
        <tissue evidence="6">Muscle</tissue>
    </source>
</reference>
<dbReference type="EMBL" id="MRZV01001641">
    <property type="protein sequence ID" value="PIK36644.1"/>
    <property type="molecule type" value="Genomic_DNA"/>
</dbReference>
<dbReference type="OrthoDB" id="26401at2759"/>
<dbReference type="Pfam" id="PF20518">
    <property type="entry name" value="Apc1_MidN"/>
    <property type="match status" value="1"/>
</dbReference>
<evidence type="ECO:0000259" key="5">
    <source>
        <dbReference type="Pfam" id="PF20518"/>
    </source>
</evidence>
<evidence type="ECO:0000256" key="2">
    <source>
        <dbReference type="ARBA" id="ARBA00022618"/>
    </source>
</evidence>
<dbReference type="GO" id="GO:0007091">
    <property type="term" value="P:metaphase/anaphase transition of mitotic cell cycle"/>
    <property type="evidence" value="ECO:0007669"/>
    <property type="project" value="TreeGrafter"/>
</dbReference>
<comment type="caution">
    <text evidence="6">The sequence shown here is derived from an EMBL/GenBank/DDBJ whole genome shotgun (WGS) entry which is preliminary data.</text>
</comment>
<dbReference type="PANTHER" id="PTHR12827">
    <property type="entry name" value="MEIOTIC CHECKPOINT REGULATOR TSG24 FAMILY MEMBER"/>
    <property type="match status" value="1"/>
</dbReference>
<dbReference type="InterPro" id="IPR024990">
    <property type="entry name" value="Apc1"/>
</dbReference>
<dbReference type="GO" id="GO:0070979">
    <property type="term" value="P:protein K11-linked ubiquitination"/>
    <property type="evidence" value="ECO:0007669"/>
    <property type="project" value="TreeGrafter"/>
</dbReference>
<organism evidence="6 7">
    <name type="scientific">Stichopus japonicus</name>
    <name type="common">Sea cucumber</name>
    <dbReference type="NCBI Taxonomy" id="307972"/>
    <lineage>
        <taxon>Eukaryota</taxon>
        <taxon>Metazoa</taxon>
        <taxon>Echinodermata</taxon>
        <taxon>Eleutherozoa</taxon>
        <taxon>Echinozoa</taxon>
        <taxon>Holothuroidea</taxon>
        <taxon>Aspidochirotacea</taxon>
        <taxon>Aspidochirotida</taxon>
        <taxon>Stichopodidae</taxon>
        <taxon>Apostichopus</taxon>
    </lineage>
</organism>
<keyword evidence="3" id="KW-0498">Mitosis</keyword>
<name>A0A2G8JLL1_STIJA</name>
<evidence type="ECO:0000313" key="6">
    <source>
        <dbReference type="EMBL" id="PIK36644.1"/>
    </source>
</evidence>
<dbReference type="AlphaFoldDB" id="A0A2G8JLL1"/>
<keyword evidence="2" id="KW-0132">Cell division</keyword>
<accession>A0A2G8JLL1</accession>
<dbReference type="GO" id="GO:0060090">
    <property type="term" value="F:molecular adaptor activity"/>
    <property type="evidence" value="ECO:0007669"/>
    <property type="project" value="TreeGrafter"/>
</dbReference>
<gene>
    <name evidence="6" type="ORF">BSL78_26527</name>
</gene>
<feature type="domain" description="Anaphase-promoting complex subunit 1 middle" evidence="5">
    <location>
        <begin position="4"/>
        <end position="194"/>
    </location>
</feature>
<comment type="similarity">
    <text evidence="1">Belongs to the APC1 family.</text>
</comment>
<dbReference type="GO" id="GO:0005680">
    <property type="term" value="C:anaphase-promoting complex"/>
    <property type="evidence" value="ECO:0007669"/>
    <property type="project" value="InterPro"/>
</dbReference>
<sequence>MSFRDVGWSEYVEHYCRLHPHLVSIMEQEHSQLKPDQRVLLPEPSVIPLFHPVFNRWLYNSILGNPQDPFPHMDFICKKTHQLIAIYSLYFNKIPSSVQFVDTLFRRLSIAASSLYTESTSHLVGFVNKTTKFTPAERTVLYMSEIGWTVGDISALPFSLSLPLYEALAVVRENPPSGWPESAYALLVRKDLSKQSDWLQRSKGCLKEISTQSKSDSKGKPADTDGMEGLDDDLLKFRFPDDLRITEVKKLLQSARPVCDCSHSEARSELSFLHPSLLPIFLLSMCSDHEFLEQQEMRLLLVSQRTMALPLARGMLTMHTCRSSITEPVPIPKLNLSGRAPPRNTNIAFQHIDVPDNVRDWPWFHNGVAAGLQLGPNDSKIDSAWIVYNQPEGKNLTNEFGGFLMALGLTGHLTKLFRMVLHKYLCSSHEMTGIGLALGLAAAKKGTMDVAVTKILSLHISALLPPTSTELAVPHNLQVAAILGIGLVYQGTAHRHMAEVLLGEIGRPPGPELENCADRESYSLAAGLALGMVLLKHGSDAVGLSDLELANQLYLYMAGGHKRPSSHYNSLDTGKSPCYQIQEGDQVNVDVTSPGATLALGLMFLQTGNK</sequence>
<dbReference type="PANTHER" id="PTHR12827:SF3">
    <property type="entry name" value="ANAPHASE-PROMOTING COMPLEX SUBUNIT 1"/>
    <property type="match status" value="1"/>
</dbReference>
<dbReference type="GO" id="GO:0051301">
    <property type="term" value="P:cell division"/>
    <property type="evidence" value="ECO:0007669"/>
    <property type="project" value="UniProtKB-KW"/>
</dbReference>
<protein>
    <submittedName>
        <fullName evidence="6">Putative anaphase-promoting complex subunit 1</fullName>
    </submittedName>
</protein>
<keyword evidence="7" id="KW-1185">Reference proteome</keyword>
<dbReference type="InterPro" id="IPR011989">
    <property type="entry name" value="ARM-like"/>
</dbReference>
<evidence type="ECO:0000256" key="1">
    <source>
        <dbReference type="ARBA" id="ARBA00010547"/>
    </source>
</evidence>
<evidence type="ECO:0000256" key="3">
    <source>
        <dbReference type="ARBA" id="ARBA00022776"/>
    </source>
</evidence>
<keyword evidence="4" id="KW-0131">Cell cycle</keyword>
<dbReference type="STRING" id="307972.A0A2G8JLL1"/>
<evidence type="ECO:0000313" key="7">
    <source>
        <dbReference type="Proteomes" id="UP000230750"/>
    </source>
</evidence>
<dbReference type="Gene3D" id="1.25.10.10">
    <property type="entry name" value="Leucine-rich Repeat Variant"/>
    <property type="match status" value="1"/>
</dbReference>
<evidence type="ECO:0000256" key="4">
    <source>
        <dbReference type="ARBA" id="ARBA00023306"/>
    </source>
</evidence>